<comment type="caution">
    <text evidence="11">The sequence shown here is derived from an EMBL/GenBank/DDBJ whole genome shotgun (WGS) entry which is preliminary data.</text>
</comment>
<evidence type="ECO:0000256" key="6">
    <source>
        <dbReference type="ARBA" id="ARBA00022970"/>
    </source>
</evidence>
<comment type="similarity">
    <text evidence="2">Belongs to the binding-protein-dependent transport system permease family. HisMQ subfamily.</text>
</comment>
<dbReference type="SUPFAM" id="SSF161098">
    <property type="entry name" value="MetI-like"/>
    <property type="match status" value="2"/>
</dbReference>
<evidence type="ECO:0000313" key="11">
    <source>
        <dbReference type="EMBL" id="MBM6947364.1"/>
    </source>
</evidence>
<evidence type="ECO:0000256" key="7">
    <source>
        <dbReference type="ARBA" id="ARBA00022989"/>
    </source>
</evidence>
<feature type="transmembrane region" description="Helical" evidence="9">
    <location>
        <begin position="230"/>
        <end position="251"/>
    </location>
</feature>
<proteinExistence type="inferred from homology"/>
<evidence type="ECO:0000256" key="2">
    <source>
        <dbReference type="ARBA" id="ARBA00010072"/>
    </source>
</evidence>
<keyword evidence="6" id="KW-0029">Amino-acid transport</keyword>
<dbReference type="PANTHER" id="PTHR30614:SF20">
    <property type="entry name" value="GLUTAMINE TRANSPORT SYSTEM PERMEASE PROTEIN GLNP"/>
    <property type="match status" value="1"/>
</dbReference>
<organism evidence="11 12">
    <name type="scientific">Mordavella massiliensis</name>
    <dbReference type="NCBI Taxonomy" id="1871024"/>
    <lineage>
        <taxon>Bacteria</taxon>
        <taxon>Bacillati</taxon>
        <taxon>Bacillota</taxon>
        <taxon>Clostridia</taxon>
        <taxon>Eubacteriales</taxon>
        <taxon>Clostridiaceae</taxon>
        <taxon>Mordavella</taxon>
    </lineage>
</organism>
<name>A0A939BG02_9CLOT</name>
<dbReference type="GO" id="GO:0022857">
    <property type="term" value="F:transmembrane transporter activity"/>
    <property type="evidence" value="ECO:0007669"/>
    <property type="project" value="InterPro"/>
</dbReference>
<gene>
    <name evidence="11" type="ORF">H6A20_01630</name>
</gene>
<reference evidence="11" key="1">
    <citation type="submission" date="2020-08" db="EMBL/GenBank/DDBJ databases">
        <authorList>
            <person name="Cejkova D."/>
            <person name="Kubasova T."/>
            <person name="Jahodarova E."/>
            <person name="Rychlik I."/>
        </authorList>
    </citation>
    <scope>NUCLEOTIDE SEQUENCE</scope>
    <source>
        <strain evidence="11">An582</strain>
    </source>
</reference>
<evidence type="ECO:0000259" key="10">
    <source>
        <dbReference type="PROSITE" id="PS50928"/>
    </source>
</evidence>
<evidence type="ECO:0000256" key="8">
    <source>
        <dbReference type="ARBA" id="ARBA00023136"/>
    </source>
</evidence>
<dbReference type="GO" id="GO:0006865">
    <property type="term" value="P:amino acid transport"/>
    <property type="evidence" value="ECO:0007669"/>
    <property type="project" value="UniProtKB-KW"/>
</dbReference>
<feature type="domain" description="ABC transmembrane type-1" evidence="10">
    <location>
        <begin position="24"/>
        <end position="242"/>
    </location>
</feature>
<dbReference type="CDD" id="cd06261">
    <property type="entry name" value="TM_PBP2"/>
    <property type="match status" value="1"/>
</dbReference>
<dbReference type="NCBIfam" id="TIGR01726">
    <property type="entry name" value="HEQRo_perm_3TM"/>
    <property type="match status" value="1"/>
</dbReference>
<reference evidence="11" key="2">
    <citation type="journal article" date="2021" name="Sci. Rep.">
        <title>The distribution of antibiotic resistance genes in chicken gut microbiota commensals.</title>
        <authorList>
            <person name="Juricova H."/>
            <person name="Matiasovicova J."/>
            <person name="Kubasova T."/>
            <person name="Cejkova D."/>
            <person name="Rychlik I."/>
        </authorList>
    </citation>
    <scope>NUCLEOTIDE SEQUENCE</scope>
    <source>
        <strain evidence="11">An582</strain>
    </source>
</reference>
<sequence length="261" mass="29009">MDQFFQIENFSRISPYADLFWQGTLVTVLLALFTVVIGFCLALILALMRMSNLRPFRALGLDADGHPREKGFLALLSRFNPLDFIATAYVEILRSTPVIVQIFIIYYGVFSLIELPGFQLFGFIKFDRFLPGVVALGMNSGAYLCEIIRSGIQSIDSGQTEAARSLGLSQGQNLRFIILPQAIKNILPAIANEFVVIIKESAITYTIGVQDIMSAVNAVRGATFIIIEPLLVATAIYFCLCFPTSKAIAYVERRMSRGDKR</sequence>
<dbReference type="Proteomes" id="UP000705508">
    <property type="component" value="Unassembled WGS sequence"/>
</dbReference>
<evidence type="ECO:0000313" key="12">
    <source>
        <dbReference type="Proteomes" id="UP000705508"/>
    </source>
</evidence>
<dbReference type="GO" id="GO:0043190">
    <property type="term" value="C:ATP-binding cassette (ABC) transporter complex"/>
    <property type="evidence" value="ECO:0007669"/>
    <property type="project" value="InterPro"/>
</dbReference>
<evidence type="ECO:0000256" key="5">
    <source>
        <dbReference type="ARBA" id="ARBA00022692"/>
    </source>
</evidence>
<dbReference type="PROSITE" id="PS50928">
    <property type="entry name" value="ABC_TM1"/>
    <property type="match status" value="1"/>
</dbReference>
<feature type="transmembrane region" description="Helical" evidence="9">
    <location>
        <begin position="20"/>
        <end position="47"/>
    </location>
</feature>
<dbReference type="EMBL" id="JACJKS010000002">
    <property type="protein sequence ID" value="MBM6947364.1"/>
    <property type="molecule type" value="Genomic_DNA"/>
</dbReference>
<dbReference type="RefSeq" id="WP_204905421.1">
    <property type="nucleotide sequence ID" value="NZ_JACJKS010000002.1"/>
</dbReference>
<keyword evidence="3 9" id="KW-0813">Transport</keyword>
<keyword evidence="5 9" id="KW-0812">Transmembrane</keyword>
<dbReference type="InterPro" id="IPR043429">
    <property type="entry name" value="ArtM/GltK/GlnP/TcyL/YhdX-like"/>
</dbReference>
<keyword evidence="8 9" id="KW-0472">Membrane</keyword>
<dbReference type="Pfam" id="PF00528">
    <property type="entry name" value="BPD_transp_1"/>
    <property type="match status" value="1"/>
</dbReference>
<comment type="subcellular location">
    <subcellularLocation>
        <location evidence="1 9">Cell membrane</location>
        <topology evidence="1 9">Multi-pass membrane protein</topology>
    </subcellularLocation>
</comment>
<evidence type="ECO:0000256" key="4">
    <source>
        <dbReference type="ARBA" id="ARBA00022475"/>
    </source>
</evidence>
<accession>A0A939BG02</accession>
<evidence type="ECO:0000256" key="9">
    <source>
        <dbReference type="RuleBase" id="RU363032"/>
    </source>
</evidence>
<keyword evidence="4" id="KW-1003">Cell membrane</keyword>
<dbReference type="PANTHER" id="PTHR30614">
    <property type="entry name" value="MEMBRANE COMPONENT OF AMINO ACID ABC TRANSPORTER"/>
    <property type="match status" value="1"/>
</dbReference>
<dbReference type="InterPro" id="IPR035906">
    <property type="entry name" value="MetI-like_sf"/>
</dbReference>
<protein>
    <submittedName>
        <fullName evidence="11">Amino acid ABC transporter permease</fullName>
    </submittedName>
</protein>
<dbReference type="AlphaFoldDB" id="A0A939BG02"/>
<evidence type="ECO:0000256" key="1">
    <source>
        <dbReference type="ARBA" id="ARBA00004651"/>
    </source>
</evidence>
<dbReference type="Gene3D" id="1.10.3720.10">
    <property type="entry name" value="MetI-like"/>
    <property type="match status" value="1"/>
</dbReference>
<evidence type="ECO:0000256" key="3">
    <source>
        <dbReference type="ARBA" id="ARBA00022448"/>
    </source>
</evidence>
<feature type="transmembrane region" description="Helical" evidence="9">
    <location>
        <begin position="104"/>
        <end position="124"/>
    </location>
</feature>
<dbReference type="InterPro" id="IPR010065">
    <property type="entry name" value="AA_ABC_transptr_permease_3TM"/>
</dbReference>
<keyword evidence="7 9" id="KW-1133">Transmembrane helix</keyword>
<dbReference type="InterPro" id="IPR000515">
    <property type="entry name" value="MetI-like"/>
</dbReference>